<reference evidence="16 17" key="1">
    <citation type="journal article" date="2013" name="Antonie Van Leeuwenhoek">
        <title>Dongia rigui sp. nov., isolated from freshwater of a large wetland in Korea.</title>
        <authorList>
            <person name="Baik K.S."/>
            <person name="Hwang Y.M."/>
            <person name="Choi J.S."/>
            <person name="Kwon J."/>
            <person name="Seong C.N."/>
        </authorList>
    </citation>
    <scope>NUCLEOTIDE SEQUENCE [LARGE SCALE GENOMIC DNA]</scope>
    <source>
        <strain evidence="16 17">04SU4-P</strain>
    </source>
</reference>
<keyword evidence="6" id="KW-0645">Protease</keyword>
<accession>A0ABU5E3U5</accession>
<name>A0ABU5E3U5_9PROT</name>
<dbReference type="InterPro" id="IPR037167">
    <property type="entry name" value="Peptidase_S11_C_sf"/>
</dbReference>
<dbReference type="SUPFAM" id="SSF56601">
    <property type="entry name" value="beta-lactamase/transpeptidase-like"/>
    <property type="match status" value="1"/>
</dbReference>
<dbReference type="InterPro" id="IPR012338">
    <property type="entry name" value="Beta-lactam/transpept-like"/>
</dbReference>
<evidence type="ECO:0000256" key="10">
    <source>
        <dbReference type="ARBA" id="ARBA00022984"/>
    </source>
</evidence>
<dbReference type="SUPFAM" id="SSF69189">
    <property type="entry name" value="Penicillin-binding protein associated domain"/>
    <property type="match status" value="1"/>
</dbReference>
<organism evidence="16 17">
    <name type="scientific">Dongia rigui</name>
    <dbReference type="NCBI Taxonomy" id="940149"/>
    <lineage>
        <taxon>Bacteria</taxon>
        <taxon>Pseudomonadati</taxon>
        <taxon>Pseudomonadota</taxon>
        <taxon>Alphaproteobacteria</taxon>
        <taxon>Rhodospirillales</taxon>
        <taxon>Dongiaceae</taxon>
        <taxon>Dongia</taxon>
    </lineage>
</organism>
<keyword evidence="11" id="KW-0961">Cell wall biogenesis/degradation</keyword>
<proteinExistence type="inferred from homology"/>
<dbReference type="RefSeq" id="WP_320502728.1">
    <property type="nucleotide sequence ID" value="NZ_JAXCLX010000004.1"/>
</dbReference>
<feature type="signal peptide" evidence="14">
    <location>
        <begin position="1"/>
        <end position="24"/>
    </location>
</feature>
<evidence type="ECO:0000256" key="5">
    <source>
        <dbReference type="ARBA" id="ARBA00022645"/>
    </source>
</evidence>
<keyword evidence="5 16" id="KW-0121">Carboxypeptidase</keyword>
<dbReference type="PANTHER" id="PTHR21581">
    <property type="entry name" value="D-ALANYL-D-ALANINE CARBOXYPEPTIDASE"/>
    <property type="match status" value="1"/>
</dbReference>
<feature type="chain" id="PRO_5045372369" description="serine-type D-Ala-D-Ala carboxypeptidase" evidence="14">
    <location>
        <begin position="25"/>
        <end position="380"/>
    </location>
</feature>
<dbReference type="InterPro" id="IPR018044">
    <property type="entry name" value="Peptidase_S11"/>
</dbReference>
<dbReference type="Gene3D" id="3.40.710.10">
    <property type="entry name" value="DD-peptidase/beta-lactamase superfamily"/>
    <property type="match status" value="1"/>
</dbReference>
<evidence type="ECO:0000256" key="13">
    <source>
        <dbReference type="RuleBase" id="RU004016"/>
    </source>
</evidence>
<evidence type="ECO:0000256" key="6">
    <source>
        <dbReference type="ARBA" id="ARBA00022670"/>
    </source>
</evidence>
<dbReference type="Proteomes" id="UP001271769">
    <property type="component" value="Unassembled WGS sequence"/>
</dbReference>
<dbReference type="Pfam" id="PF07943">
    <property type="entry name" value="PBP5_C"/>
    <property type="match status" value="1"/>
</dbReference>
<feature type="domain" description="Peptidase S11 D-Ala-D-Ala carboxypeptidase A C-terminal" evidence="15">
    <location>
        <begin position="271"/>
        <end position="361"/>
    </location>
</feature>
<evidence type="ECO:0000256" key="8">
    <source>
        <dbReference type="ARBA" id="ARBA00022801"/>
    </source>
</evidence>
<dbReference type="InterPro" id="IPR015956">
    <property type="entry name" value="Peniciliin-bd_prot_C_sf"/>
</dbReference>
<keyword evidence="8 16" id="KW-0378">Hydrolase</keyword>
<sequence>MLKSLLAGIVAAGLALGLAPRAGAEPLITNAQHAYIVDYTTGAVLFDKLATERLHPASMSKLMTIYMLFDALKRGDVKLTDTFHVSEKAWSTQGSKMFVEINSSIAVEDLIRGIIIQSGNDACVVVAEGLAGSEEAFADRMNKKAKEIGLTDSNFVNASGLPDPNHLMTAKDLATLARRLIDDFPDYYKYFSEHEFTWHGIKQGNRNPLLYRKGSGVDGLKTGHTEEAGFGLTASAIRDGRRLIMVVHGLNGMQERADEAGGLLDWAFREYGNFTIATPGTVLGEAEVWMGAEKTVPLTVESDLLVTLPRAERDKVVAKAVFQGPVMAPIAKGQEIGELVIDIPGMPQAKAKLVAAKDVADLGFGGRIAAALQHFVFGSN</sequence>
<evidence type="ECO:0000256" key="9">
    <source>
        <dbReference type="ARBA" id="ARBA00022960"/>
    </source>
</evidence>
<evidence type="ECO:0000256" key="4">
    <source>
        <dbReference type="ARBA" id="ARBA00012448"/>
    </source>
</evidence>
<dbReference type="Gene3D" id="2.60.410.10">
    <property type="entry name" value="D-Ala-D-Ala carboxypeptidase, C-terminal domain"/>
    <property type="match status" value="1"/>
</dbReference>
<evidence type="ECO:0000313" key="17">
    <source>
        <dbReference type="Proteomes" id="UP001271769"/>
    </source>
</evidence>
<evidence type="ECO:0000259" key="15">
    <source>
        <dbReference type="SMART" id="SM00936"/>
    </source>
</evidence>
<evidence type="ECO:0000256" key="2">
    <source>
        <dbReference type="ARBA" id="ARBA00004752"/>
    </source>
</evidence>
<evidence type="ECO:0000256" key="3">
    <source>
        <dbReference type="ARBA" id="ARBA00007164"/>
    </source>
</evidence>
<dbReference type="InterPro" id="IPR012907">
    <property type="entry name" value="Peptidase_S11_C"/>
</dbReference>
<gene>
    <name evidence="16" type="ORF">SMD31_20130</name>
</gene>
<comment type="caution">
    <text evidence="16">The sequence shown here is derived from an EMBL/GenBank/DDBJ whole genome shotgun (WGS) entry which is preliminary data.</text>
</comment>
<evidence type="ECO:0000256" key="1">
    <source>
        <dbReference type="ARBA" id="ARBA00003217"/>
    </source>
</evidence>
<dbReference type="SMART" id="SM00936">
    <property type="entry name" value="PBP5_C"/>
    <property type="match status" value="1"/>
</dbReference>
<dbReference type="PANTHER" id="PTHR21581:SF6">
    <property type="entry name" value="TRAFFICKING PROTEIN PARTICLE COMPLEX SUBUNIT 12"/>
    <property type="match status" value="1"/>
</dbReference>
<keyword evidence="7 14" id="KW-0732">Signal</keyword>
<dbReference type="GO" id="GO:0004180">
    <property type="term" value="F:carboxypeptidase activity"/>
    <property type="evidence" value="ECO:0007669"/>
    <property type="project" value="UniProtKB-KW"/>
</dbReference>
<keyword evidence="9" id="KW-0133">Cell shape</keyword>
<comment type="similarity">
    <text evidence="3 13">Belongs to the peptidase S11 family.</text>
</comment>
<keyword evidence="17" id="KW-1185">Reference proteome</keyword>
<dbReference type="EMBL" id="JAXCLX010000004">
    <property type="protein sequence ID" value="MDY0874259.1"/>
    <property type="molecule type" value="Genomic_DNA"/>
</dbReference>
<keyword evidence="10" id="KW-0573">Peptidoglycan synthesis</keyword>
<evidence type="ECO:0000256" key="12">
    <source>
        <dbReference type="ARBA" id="ARBA00034000"/>
    </source>
</evidence>
<comment type="catalytic activity">
    <reaction evidence="12">
        <text>Preferential cleavage: (Ac)2-L-Lys-D-Ala-|-D-Ala. Also transpeptidation of peptidyl-alanyl moieties that are N-acyl substituents of D-alanine.</text>
        <dbReference type="EC" id="3.4.16.4"/>
    </reaction>
</comment>
<dbReference type="Pfam" id="PF00768">
    <property type="entry name" value="Peptidase_S11"/>
    <property type="match status" value="1"/>
</dbReference>
<evidence type="ECO:0000256" key="7">
    <source>
        <dbReference type="ARBA" id="ARBA00022729"/>
    </source>
</evidence>
<evidence type="ECO:0000256" key="14">
    <source>
        <dbReference type="SAM" id="SignalP"/>
    </source>
</evidence>
<evidence type="ECO:0000256" key="11">
    <source>
        <dbReference type="ARBA" id="ARBA00023316"/>
    </source>
</evidence>
<dbReference type="EC" id="3.4.16.4" evidence="4"/>
<evidence type="ECO:0000313" key="16">
    <source>
        <dbReference type="EMBL" id="MDY0874259.1"/>
    </source>
</evidence>
<dbReference type="InterPro" id="IPR001967">
    <property type="entry name" value="Peptidase_S11_N"/>
</dbReference>
<comment type="function">
    <text evidence="1">Removes C-terminal D-alanyl residues from sugar-peptide cell wall precursors.</text>
</comment>
<protein>
    <recommendedName>
        <fullName evidence="4">serine-type D-Ala-D-Ala carboxypeptidase</fullName>
        <ecNumber evidence="4">3.4.16.4</ecNumber>
    </recommendedName>
</protein>
<comment type="pathway">
    <text evidence="2">Cell wall biogenesis; peptidoglycan biosynthesis.</text>
</comment>
<dbReference type="PRINTS" id="PR00725">
    <property type="entry name" value="DADACBPTASE1"/>
</dbReference>